<dbReference type="EMBL" id="BMIN01000005">
    <property type="protein sequence ID" value="GGD09249.1"/>
    <property type="molecule type" value="Genomic_DNA"/>
</dbReference>
<dbReference type="Gene3D" id="1.10.3210.10">
    <property type="entry name" value="Hypothetical protein af1432"/>
    <property type="match status" value="1"/>
</dbReference>
<name>A0ABQ1Q0B1_9BACI</name>
<dbReference type="Pfam" id="PF01966">
    <property type="entry name" value="HD"/>
    <property type="match status" value="1"/>
</dbReference>
<reference evidence="3" key="1">
    <citation type="journal article" date="2019" name="Int. J. Syst. Evol. Microbiol.">
        <title>The Global Catalogue of Microorganisms (GCM) 10K type strain sequencing project: providing services to taxonomists for standard genome sequencing and annotation.</title>
        <authorList>
            <consortium name="The Broad Institute Genomics Platform"/>
            <consortium name="The Broad Institute Genome Sequencing Center for Infectious Disease"/>
            <person name="Wu L."/>
            <person name="Ma J."/>
        </authorList>
    </citation>
    <scope>NUCLEOTIDE SEQUENCE [LARGE SCALE GENOMIC DNA]</scope>
    <source>
        <strain evidence="3">CGMCC 1.15353</strain>
    </source>
</reference>
<proteinExistence type="predicted"/>
<evidence type="ECO:0000259" key="1">
    <source>
        <dbReference type="SMART" id="SM00471"/>
    </source>
</evidence>
<dbReference type="InterPro" id="IPR003607">
    <property type="entry name" value="HD/PDEase_dom"/>
</dbReference>
<keyword evidence="3" id="KW-1185">Reference proteome</keyword>
<dbReference type="InterPro" id="IPR050135">
    <property type="entry name" value="dGTPase-like"/>
</dbReference>
<dbReference type="SUPFAM" id="SSF109604">
    <property type="entry name" value="HD-domain/PDEase-like"/>
    <property type="match status" value="1"/>
</dbReference>
<comment type="caution">
    <text evidence="2">The sequence shown here is derived from an EMBL/GenBank/DDBJ whole genome shotgun (WGS) entry which is preliminary data.</text>
</comment>
<dbReference type="PANTHER" id="PTHR11373">
    <property type="entry name" value="DEOXYNUCLEOSIDE TRIPHOSPHATE TRIPHOSPHOHYDROLASE"/>
    <property type="match status" value="1"/>
</dbReference>
<accession>A0ABQ1Q0B1</accession>
<dbReference type="PANTHER" id="PTHR11373:SF41">
    <property type="entry name" value="METAL-DEPENDENT PHOSPHOHYDROLASE"/>
    <property type="match status" value="1"/>
</dbReference>
<sequence length="325" mass="37309">MLVTDQIYGTVRVEGVLEELINSSLVQRLKGIYQGGASVLVNDSWNVTRYDHSIGVMLLIRRLGGSLEEQIAGLLHDVSHTAFSHVIDFVIDNKEEDYHEEIYEHIIQHSEIPEIVEKHGFKASDLLRNVDQWPLLEQPAPDLCADRVDYTLRDMYQYGHIEKEEINTFLSNLQCFNGKMYVANAESAEWFVEVYYKEVIDFFMHPLNIFGYDRLARALKAALDKGVITLNDLQKTDREVLGQLQSCHNDEVHKWLGQLHQSVSVIENAQDYDLHRKGKVRLIDPLFMSQGSLIRISGQSDKVKRMGQEAYEKAKKGSYVKIVNV</sequence>
<feature type="domain" description="HD/PDEase" evidence="1">
    <location>
        <begin position="45"/>
        <end position="160"/>
    </location>
</feature>
<organism evidence="2 3">
    <name type="scientific">Pontibacillus salipaludis</name>
    <dbReference type="NCBI Taxonomy" id="1697394"/>
    <lineage>
        <taxon>Bacteria</taxon>
        <taxon>Bacillati</taxon>
        <taxon>Bacillota</taxon>
        <taxon>Bacilli</taxon>
        <taxon>Bacillales</taxon>
        <taxon>Bacillaceae</taxon>
        <taxon>Pontibacillus</taxon>
    </lineage>
</organism>
<dbReference type="InterPro" id="IPR006674">
    <property type="entry name" value="HD_domain"/>
</dbReference>
<evidence type="ECO:0000313" key="3">
    <source>
        <dbReference type="Proteomes" id="UP000642571"/>
    </source>
</evidence>
<evidence type="ECO:0000313" key="2">
    <source>
        <dbReference type="EMBL" id="GGD09249.1"/>
    </source>
</evidence>
<dbReference type="CDD" id="cd00077">
    <property type="entry name" value="HDc"/>
    <property type="match status" value="1"/>
</dbReference>
<dbReference type="SMART" id="SM00471">
    <property type="entry name" value="HDc"/>
    <property type="match status" value="1"/>
</dbReference>
<dbReference type="RefSeq" id="WP_188652714.1">
    <property type="nucleotide sequence ID" value="NZ_BMIN01000005.1"/>
</dbReference>
<protein>
    <recommendedName>
        <fullName evidence="1">HD/PDEase domain-containing protein</fullName>
    </recommendedName>
</protein>
<gene>
    <name evidence="2" type="primary">ydhJ</name>
    <name evidence="2" type="ORF">GCM10011389_15970</name>
</gene>
<dbReference type="Proteomes" id="UP000642571">
    <property type="component" value="Unassembled WGS sequence"/>
</dbReference>